<keyword evidence="2" id="KW-0479">Metal-binding</keyword>
<dbReference type="Pfam" id="PF12850">
    <property type="entry name" value="Metallophos_2"/>
    <property type="match status" value="1"/>
</dbReference>
<keyword evidence="5" id="KW-1185">Reference proteome</keyword>
<organism evidence="4 5">
    <name type="scientific">Seinonella peptonophila</name>
    <dbReference type="NCBI Taxonomy" id="112248"/>
    <lineage>
        <taxon>Bacteria</taxon>
        <taxon>Bacillati</taxon>
        <taxon>Bacillota</taxon>
        <taxon>Bacilli</taxon>
        <taxon>Bacillales</taxon>
        <taxon>Thermoactinomycetaceae</taxon>
        <taxon>Seinonella</taxon>
    </lineage>
</organism>
<evidence type="ECO:0000313" key="5">
    <source>
        <dbReference type="Proteomes" id="UP000184476"/>
    </source>
</evidence>
<dbReference type="PANTHER" id="PTHR11124">
    <property type="entry name" value="VACUOLAR SORTING PROTEIN VPS29"/>
    <property type="match status" value="1"/>
</dbReference>
<reference evidence="4 5" key="1">
    <citation type="submission" date="2016-11" db="EMBL/GenBank/DDBJ databases">
        <authorList>
            <person name="Jaros S."/>
            <person name="Januszkiewicz K."/>
            <person name="Wedrychowicz H."/>
        </authorList>
    </citation>
    <scope>NUCLEOTIDE SEQUENCE [LARGE SCALE GENOMIC DNA]</scope>
    <source>
        <strain evidence="4 5">DSM 44666</strain>
    </source>
</reference>
<dbReference type="InterPro" id="IPR000979">
    <property type="entry name" value="Phosphodiesterase_MJ0936/Vps29"/>
</dbReference>
<accession>A0A1M4TWC1</accession>
<gene>
    <name evidence="4" type="ORF">SAMN05444392_101674</name>
</gene>
<dbReference type="EC" id="3.1.4.-" evidence="2"/>
<dbReference type="AlphaFoldDB" id="A0A1M4TWC1"/>
<protein>
    <recommendedName>
        <fullName evidence="2">Phosphoesterase</fullName>
        <ecNumber evidence="2">3.1.4.-</ecNumber>
    </recommendedName>
</protein>
<name>A0A1M4TWC1_9BACL</name>
<dbReference type="SUPFAM" id="SSF56300">
    <property type="entry name" value="Metallo-dependent phosphatases"/>
    <property type="match status" value="1"/>
</dbReference>
<evidence type="ECO:0000256" key="2">
    <source>
        <dbReference type="RuleBase" id="RU362039"/>
    </source>
</evidence>
<dbReference type="OrthoDB" id="9800565at2"/>
<dbReference type="InterPro" id="IPR024654">
    <property type="entry name" value="Calcineurin-like_PHP_lpxH"/>
</dbReference>
<feature type="domain" description="Calcineurin-like phosphoesterase" evidence="3">
    <location>
        <begin position="1"/>
        <end position="142"/>
    </location>
</feature>
<dbReference type="GO" id="GO:0016787">
    <property type="term" value="F:hydrolase activity"/>
    <property type="evidence" value="ECO:0007669"/>
    <property type="project" value="UniProtKB-UniRule"/>
</dbReference>
<comment type="cofactor">
    <cofactor evidence="2">
        <name>a divalent metal cation</name>
        <dbReference type="ChEBI" id="CHEBI:60240"/>
    </cofactor>
</comment>
<dbReference type="GO" id="GO:0046872">
    <property type="term" value="F:metal ion binding"/>
    <property type="evidence" value="ECO:0007669"/>
    <property type="project" value="UniProtKB-KW"/>
</dbReference>
<dbReference type="InterPro" id="IPR029052">
    <property type="entry name" value="Metallo-depent_PP-like"/>
</dbReference>
<dbReference type="Gene3D" id="3.60.21.10">
    <property type="match status" value="1"/>
</dbReference>
<comment type="similarity">
    <text evidence="1 2">Belongs to the metallophosphoesterase superfamily. YfcE family.</text>
</comment>
<dbReference type="Proteomes" id="UP000184476">
    <property type="component" value="Unassembled WGS sequence"/>
</dbReference>
<dbReference type="STRING" id="112248.SAMN05444392_101674"/>
<dbReference type="NCBIfam" id="TIGR00040">
    <property type="entry name" value="yfcE"/>
    <property type="match status" value="1"/>
</dbReference>
<proteinExistence type="inferred from homology"/>
<evidence type="ECO:0000256" key="1">
    <source>
        <dbReference type="ARBA" id="ARBA00008950"/>
    </source>
</evidence>
<sequence length="167" mass="19029">MKLLIVSDSHGMADRLKSIVDQVQPEHILHCGDFCTELEELPKQSITYVEGNCDFANAPRETIWEGEDWRVFLTHGHRYQVNTTLLPLRYRGEEEQAQLICYGHTHIPFCEQNNGILIMNPGSISSPRGGFPYPSYVIADLQPAQIDIHYYRVDGQPISQLGGQFQK</sequence>
<dbReference type="EMBL" id="FQVL01000001">
    <property type="protein sequence ID" value="SHE48644.1"/>
    <property type="molecule type" value="Genomic_DNA"/>
</dbReference>
<dbReference type="RefSeq" id="WP_073151941.1">
    <property type="nucleotide sequence ID" value="NZ_FQVL01000001.1"/>
</dbReference>
<evidence type="ECO:0000259" key="3">
    <source>
        <dbReference type="Pfam" id="PF12850"/>
    </source>
</evidence>
<evidence type="ECO:0000313" key="4">
    <source>
        <dbReference type="EMBL" id="SHE48644.1"/>
    </source>
</evidence>